<reference evidence="2" key="1">
    <citation type="journal article" date="2022" name="Int. J. Mol. Sci.">
        <title>Draft Genome of Tanacetum Coccineum: Genomic Comparison of Closely Related Tanacetum-Family Plants.</title>
        <authorList>
            <person name="Yamashiro T."/>
            <person name="Shiraishi A."/>
            <person name="Nakayama K."/>
            <person name="Satake H."/>
        </authorList>
    </citation>
    <scope>NUCLEOTIDE SEQUENCE</scope>
</reference>
<gene>
    <name evidence="2" type="ORF">Tco_1079934</name>
</gene>
<dbReference type="InterPro" id="IPR043502">
    <property type="entry name" value="DNA/RNA_pol_sf"/>
</dbReference>
<evidence type="ECO:0008006" key="4">
    <source>
        <dbReference type="Google" id="ProtNLM"/>
    </source>
</evidence>
<keyword evidence="3" id="KW-1185">Reference proteome</keyword>
<evidence type="ECO:0000313" key="2">
    <source>
        <dbReference type="EMBL" id="GJT91089.1"/>
    </source>
</evidence>
<keyword evidence="1" id="KW-0732">Signal</keyword>
<evidence type="ECO:0000256" key="1">
    <source>
        <dbReference type="SAM" id="SignalP"/>
    </source>
</evidence>
<comment type="caution">
    <text evidence="2">The sequence shown here is derived from an EMBL/GenBank/DDBJ whole genome shotgun (WGS) entry which is preliminary data.</text>
</comment>
<sequence>MECCKCAFESLLSCFLLSRCLKGTLCECVNEVVERYHELSFVCLEFSFAFVDIFLNLNNEDKDPNNTSLHTIDHESELEMRRSCLGITKDHEGFSKMPKMTKLTQKKVKFEWGDKQEAAFQLLKQKLCSAPILALPEGSEDFIAYCEFKERVWRCVDAREKVISLCISQLKIQRRIYNHDWNLEK</sequence>
<reference evidence="2" key="2">
    <citation type="submission" date="2022-01" db="EMBL/GenBank/DDBJ databases">
        <authorList>
            <person name="Yamashiro T."/>
            <person name="Shiraishi A."/>
            <person name="Satake H."/>
            <person name="Nakayama K."/>
        </authorList>
    </citation>
    <scope>NUCLEOTIDE SEQUENCE</scope>
</reference>
<feature type="signal peptide" evidence="1">
    <location>
        <begin position="1"/>
        <end position="26"/>
    </location>
</feature>
<dbReference type="Gene3D" id="3.30.70.270">
    <property type="match status" value="1"/>
</dbReference>
<dbReference type="SUPFAM" id="SSF56672">
    <property type="entry name" value="DNA/RNA polymerases"/>
    <property type="match status" value="1"/>
</dbReference>
<organism evidence="2 3">
    <name type="scientific">Tanacetum coccineum</name>
    <dbReference type="NCBI Taxonomy" id="301880"/>
    <lineage>
        <taxon>Eukaryota</taxon>
        <taxon>Viridiplantae</taxon>
        <taxon>Streptophyta</taxon>
        <taxon>Embryophyta</taxon>
        <taxon>Tracheophyta</taxon>
        <taxon>Spermatophyta</taxon>
        <taxon>Magnoliopsida</taxon>
        <taxon>eudicotyledons</taxon>
        <taxon>Gunneridae</taxon>
        <taxon>Pentapetalae</taxon>
        <taxon>asterids</taxon>
        <taxon>campanulids</taxon>
        <taxon>Asterales</taxon>
        <taxon>Asteraceae</taxon>
        <taxon>Asteroideae</taxon>
        <taxon>Anthemideae</taxon>
        <taxon>Anthemidinae</taxon>
        <taxon>Tanacetum</taxon>
    </lineage>
</organism>
<feature type="chain" id="PRO_5045630573" description="Reverse transcriptase domain-containing protein" evidence="1">
    <location>
        <begin position="27"/>
        <end position="185"/>
    </location>
</feature>
<name>A0ABQ5HTG6_9ASTR</name>
<accession>A0ABQ5HTG6</accession>
<dbReference type="InterPro" id="IPR043128">
    <property type="entry name" value="Rev_trsase/Diguanyl_cyclase"/>
</dbReference>
<proteinExistence type="predicted"/>
<protein>
    <recommendedName>
        <fullName evidence="4">Reverse transcriptase domain-containing protein</fullName>
    </recommendedName>
</protein>
<dbReference type="EMBL" id="BQNB010019986">
    <property type="protein sequence ID" value="GJT91089.1"/>
    <property type="molecule type" value="Genomic_DNA"/>
</dbReference>
<dbReference type="Proteomes" id="UP001151760">
    <property type="component" value="Unassembled WGS sequence"/>
</dbReference>
<evidence type="ECO:0000313" key="3">
    <source>
        <dbReference type="Proteomes" id="UP001151760"/>
    </source>
</evidence>